<dbReference type="PANTHER" id="PTHR11351">
    <property type="entry name" value="ACYL-COA DESATURASE"/>
    <property type="match status" value="1"/>
</dbReference>
<keyword evidence="4 10" id="KW-0812">Transmembrane</keyword>
<dbReference type="EMBL" id="JAGKQM010000951">
    <property type="protein sequence ID" value="KAH0852890.1"/>
    <property type="molecule type" value="Genomic_DNA"/>
</dbReference>
<evidence type="ECO:0000256" key="1">
    <source>
        <dbReference type="ARBA" id="ARBA00004141"/>
    </source>
</evidence>
<evidence type="ECO:0000256" key="2">
    <source>
        <dbReference type="ARBA" id="ARBA00005105"/>
    </source>
</evidence>
<organism evidence="11 12">
    <name type="scientific">Brassica napus</name>
    <name type="common">Rape</name>
    <dbReference type="NCBI Taxonomy" id="3708"/>
    <lineage>
        <taxon>Eukaryota</taxon>
        <taxon>Viridiplantae</taxon>
        <taxon>Streptophyta</taxon>
        <taxon>Embryophyta</taxon>
        <taxon>Tracheophyta</taxon>
        <taxon>Spermatophyta</taxon>
        <taxon>Magnoliopsida</taxon>
        <taxon>eudicotyledons</taxon>
        <taxon>Gunneridae</taxon>
        <taxon>Pentapetalae</taxon>
        <taxon>rosids</taxon>
        <taxon>malvids</taxon>
        <taxon>Brassicales</taxon>
        <taxon>Brassicaceae</taxon>
        <taxon>Brassiceae</taxon>
        <taxon>Brassica</taxon>
    </lineage>
</organism>
<keyword evidence="9 10" id="KW-0472">Membrane</keyword>
<protein>
    <submittedName>
        <fullName evidence="11">Uncharacterized protein</fullName>
    </submittedName>
</protein>
<feature type="non-terminal residue" evidence="11">
    <location>
        <position position="1"/>
    </location>
</feature>
<keyword evidence="5" id="KW-0276">Fatty acid metabolism</keyword>
<evidence type="ECO:0000256" key="4">
    <source>
        <dbReference type="ARBA" id="ARBA00022692"/>
    </source>
</evidence>
<keyword evidence="7" id="KW-0560">Oxidoreductase</keyword>
<dbReference type="InterPro" id="IPR015876">
    <property type="entry name" value="Acyl-CoA_DS"/>
</dbReference>
<comment type="caution">
    <text evidence="11">The sequence shown here is derived from an EMBL/GenBank/DDBJ whole genome shotgun (WGS) entry which is preliminary data.</text>
</comment>
<evidence type="ECO:0000256" key="6">
    <source>
        <dbReference type="ARBA" id="ARBA00022989"/>
    </source>
</evidence>
<keyword evidence="12" id="KW-1185">Reference proteome</keyword>
<evidence type="ECO:0000256" key="7">
    <source>
        <dbReference type="ARBA" id="ARBA00023002"/>
    </source>
</evidence>
<sequence>GAPIEWVSNHRYHHKHCDTQRDPHSPTQGFCHMTWIFDTGSIFNQVSSPNLHLHLMAYALLLYLCGGMPFLVWGIRFLTLGEGWHNNHHAFQFSAAWTRVVVAARRYLYLIRFLEAIGLATNVKLPTEAQKKEWL</sequence>
<comment type="similarity">
    <text evidence="3">Belongs to the fatty acid desaturase type 1 family.</text>
</comment>
<evidence type="ECO:0000256" key="10">
    <source>
        <dbReference type="SAM" id="Phobius"/>
    </source>
</evidence>
<evidence type="ECO:0000256" key="8">
    <source>
        <dbReference type="ARBA" id="ARBA00023098"/>
    </source>
</evidence>
<keyword evidence="8" id="KW-0443">Lipid metabolism</keyword>
<evidence type="ECO:0000313" key="12">
    <source>
        <dbReference type="Proteomes" id="UP000824890"/>
    </source>
</evidence>
<reference evidence="11 12" key="1">
    <citation type="submission" date="2021-05" db="EMBL/GenBank/DDBJ databases">
        <title>Genome Assembly of Synthetic Allotetraploid Brassica napus Reveals Homoeologous Exchanges between Subgenomes.</title>
        <authorList>
            <person name="Davis J.T."/>
        </authorList>
    </citation>
    <scope>NUCLEOTIDE SEQUENCE [LARGE SCALE GENOMIC DNA]</scope>
    <source>
        <strain evidence="12">cv. Da-Ae</strain>
        <tissue evidence="11">Seedling</tissue>
    </source>
</reference>
<dbReference type="PANTHER" id="PTHR11351:SF87">
    <property type="entry name" value="LIPID DESATURASE ADS3.2, CHLOROPLASTIC-RELATED"/>
    <property type="match status" value="1"/>
</dbReference>
<dbReference type="Proteomes" id="UP000824890">
    <property type="component" value="Unassembled WGS sequence"/>
</dbReference>
<feature type="transmembrane region" description="Helical" evidence="10">
    <location>
        <begin position="55"/>
        <end position="75"/>
    </location>
</feature>
<keyword evidence="6 10" id="KW-1133">Transmembrane helix</keyword>
<accession>A0ABQ7XA99</accession>
<evidence type="ECO:0000256" key="9">
    <source>
        <dbReference type="ARBA" id="ARBA00023136"/>
    </source>
</evidence>
<evidence type="ECO:0000256" key="3">
    <source>
        <dbReference type="ARBA" id="ARBA00009295"/>
    </source>
</evidence>
<comment type="pathway">
    <text evidence="2">Lipid metabolism; polyunsaturated fatty acid biosynthesis.</text>
</comment>
<comment type="subcellular location">
    <subcellularLocation>
        <location evidence="1">Membrane</location>
        <topology evidence="1">Multi-pass membrane protein</topology>
    </subcellularLocation>
</comment>
<evidence type="ECO:0000313" key="11">
    <source>
        <dbReference type="EMBL" id="KAH0852890.1"/>
    </source>
</evidence>
<evidence type="ECO:0000256" key="5">
    <source>
        <dbReference type="ARBA" id="ARBA00022832"/>
    </source>
</evidence>
<proteinExistence type="inferred from homology"/>
<gene>
    <name evidence="11" type="ORF">HID58_090756</name>
</gene>
<name>A0ABQ7XA99_BRANA</name>